<name>A0A0J9SZY6_PLAV1</name>
<protein>
    <submittedName>
        <fullName evidence="3">Uncharacterized protein</fullName>
    </submittedName>
</protein>
<evidence type="ECO:0000313" key="3">
    <source>
        <dbReference type="EMBL" id="KMZ87892.1"/>
    </source>
</evidence>
<keyword evidence="2" id="KW-0812">Transmembrane</keyword>
<evidence type="ECO:0000256" key="1">
    <source>
        <dbReference type="SAM" id="MobiDB-lite"/>
    </source>
</evidence>
<organism evidence="3 4">
    <name type="scientific">Plasmodium vivax (strain Brazil I)</name>
    <dbReference type="NCBI Taxonomy" id="1033975"/>
    <lineage>
        <taxon>Eukaryota</taxon>
        <taxon>Sar</taxon>
        <taxon>Alveolata</taxon>
        <taxon>Apicomplexa</taxon>
        <taxon>Aconoidasida</taxon>
        <taxon>Haemosporida</taxon>
        <taxon>Plasmodiidae</taxon>
        <taxon>Plasmodium</taxon>
        <taxon>Plasmodium (Plasmodium)</taxon>
    </lineage>
</organism>
<feature type="transmembrane region" description="Helical" evidence="2">
    <location>
        <begin position="389"/>
        <end position="415"/>
    </location>
</feature>
<reference evidence="3 4" key="1">
    <citation type="submission" date="2011-08" db="EMBL/GenBank/DDBJ databases">
        <title>The Genome Sequence of Plasmodium vivax Brazil I.</title>
        <authorList>
            <consortium name="The Broad Institute Genome Sequencing Platform"/>
            <consortium name="The Broad Institute Genome Sequencing Center for Infectious Disease"/>
            <person name="Neafsey D."/>
            <person name="Carlton J."/>
            <person name="Barnwell J."/>
            <person name="Collins W."/>
            <person name="Escalante A."/>
            <person name="Mullikin J."/>
            <person name="Saul A."/>
            <person name="Guigo R."/>
            <person name="Camara F."/>
            <person name="Young S.K."/>
            <person name="Zeng Q."/>
            <person name="Gargeya S."/>
            <person name="Fitzgerald M."/>
            <person name="Haas B."/>
            <person name="Abouelleil A."/>
            <person name="Alvarado L."/>
            <person name="Arachchi H.M."/>
            <person name="Berlin A."/>
            <person name="Brown A."/>
            <person name="Chapman S.B."/>
            <person name="Chen Z."/>
            <person name="Dunbar C."/>
            <person name="Freedman E."/>
            <person name="Gearin G."/>
            <person name="Gellesch M."/>
            <person name="Goldberg J."/>
            <person name="Griggs A."/>
            <person name="Gujja S."/>
            <person name="Heiman D."/>
            <person name="Howarth C."/>
            <person name="Larson L."/>
            <person name="Lui A."/>
            <person name="MacDonald P.J.P."/>
            <person name="Montmayeur A."/>
            <person name="Murphy C."/>
            <person name="Neiman D."/>
            <person name="Pearson M."/>
            <person name="Priest M."/>
            <person name="Roberts A."/>
            <person name="Saif S."/>
            <person name="Shea T."/>
            <person name="Shenoy N."/>
            <person name="Sisk P."/>
            <person name="Stolte C."/>
            <person name="Sykes S."/>
            <person name="Wortman J."/>
            <person name="Nusbaum C."/>
            <person name="Birren B."/>
        </authorList>
    </citation>
    <scope>NUCLEOTIDE SEQUENCE [LARGE SCALE GENOMIC DNA]</scope>
    <source>
        <strain evidence="3 4">Brazil I</strain>
    </source>
</reference>
<dbReference type="Pfam" id="PF05795">
    <property type="entry name" value="Plasmodium_Vir"/>
    <property type="match status" value="1"/>
</dbReference>
<gene>
    <name evidence="3" type="ORF">PVBG_06119</name>
</gene>
<dbReference type="AlphaFoldDB" id="A0A0J9SZY6"/>
<feature type="compositionally biased region" description="Basic and acidic residues" evidence="1">
    <location>
        <begin position="306"/>
        <end position="319"/>
    </location>
</feature>
<dbReference type="OrthoDB" id="10457438at2759"/>
<dbReference type="EMBL" id="KQ234778">
    <property type="protein sequence ID" value="KMZ87892.1"/>
    <property type="molecule type" value="Genomic_DNA"/>
</dbReference>
<dbReference type="Proteomes" id="UP000053327">
    <property type="component" value="Unassembled WGS sequence"/>
</dbReference>
<proteinExistence type="predicted"/>
<evidence type="ECO:0000256" key="2">
    <source>
        <dbReference type="SAM" id="Phobius"/>
    </source>
</evidence>
<sequence length="420" mass="48627">MNYIDYNCYDCLKYEFQTCYLTEGGKAYLSKSHDTRNPKIRNFTYEEDILKWIVKHLGCTRIFLAGHTNVACKYINFWLNDKIKVLYTYVSDSYFKNYEEFVKKFYTKVEGYKSFKSCTNNIKFLKDDDEYKKMYMLYKLYEKYDDLKKIHEEVYTQEKTCEIIQYITRFANDVARSYKDDDKFIEALRDLRETIKNGEGKYKKLCASDLNKLDTMVTLAEFPNKEPDPPTHTDIQQPAVSLEQTRPQTLAHVSENAIRNPLEPNVGLPENPPTEQLRSGEHRTEVSHAMLPPEAQQHRGSSIGASHHESSREEGEFHEELLKSAPFSGEQYGRSRYAHSRSGHSRYNSLEERVKTEGVLPSSNDVEGTSSSVMSTITSALRDVEPGPVLGVSGGMGVLFLLFKVFTALKIYLYFYNTFK</sequence>
<feature type="compositionally biased region" description="Polar residues" evidence="1">
    <location>
        <begin position="361"/>
        <end position="370"/>
    </location>
</feature>
<evidence type="ECO:0000313" key="4">
    <source>
        <dbReference type="Proteomes" id="UP000053327"/>
    </source>
</evidence>
<dbReference type="InterPro" id="IPR008780">
    <property type="entry name" value="Plasmodium_Vir"/>
</dbReference>
<feature type="region of interest" description="Disordered" evidence="1">
    <location>
        <begin position="257"/>
        <end position="319"/>
    </location>
</feature>
<keyword evidence="2" id="KW-0472">Membrane</keyword>
<keyword evidence="2" id="KW-1133">Transmembrane helix</keyword>
<accession>A0A0J9SZY6</accession>
<feature type="region of interest" description="Disordered" evidence="1">
    <location>
        <begin position="332"/>
        <end position="370"/>
    </location>
</feature>